<dbReference type="PANTHER" id="PTHR42085">
    <property type="entry name" value="F-BOX DOMAIN-CONTAINING PROTEIN"/>
    <property type="match status" value="1"/>
</dbReference>
<comment type="caution">
    <text evidence="1">The sequence shown here is derived from an EMBL/GenBank/DDBJ whole genome shotgun (WGS) entry which is preliminary data.</text>
</comment>
<dbReference type="AlphaFoldDB" id="A0AAN6F7X4"/>
<dbReference type="InterPro" id="IPR038883">
    <property type="entry name" value="AN11006-like"/>
</dbReference>
<organism evidence="1 2">
    <name type="scientific">Friedmanniomyces endolithicus</name>
    <dbReference type="NCBI Taxonomy" id="329885"/>
    <lineage>
        <taxon>Eukaryota</taxon>
        <taxon>Fungi</taxon>
        <taxon>Dikarya</taxon>
        <taxon>Ascomycota</taxon>
        <taxon>Pezizomycotina</taxon>
        <taxon>Dothideomycetes</taxon>
        <taxon>Dothideomycetidae</taxon>
        <taxon>Mycosphaerellales</taxon>
        <taxon>Teratosphaeriaceae</taxon>
        <taxon>Friedmanniomyces</taxon>
    </lineage>
</organism>
<evidence type="ECO:0000313" key="2">
    <source>
        <dbReference type="Proteomes" id="UP001168146"/>
    </source>
</evidence>
<dbReference type="EMBL" id="JASUXU010000115">
    <property type="protein sequence ID" value="KAK0305265.1"/>
    <property type="molecule type" value="Genomic_DNA"/>
</dbReference>
<reference evidence="1" key="1">
    <citation type="submission" date="2021-12" db="EMBL/GenBank/DDBJ databases">
        <title>Black yeast isolated from Biological Soil Crust.</title>
        <authorList>
            <person name="Kurbessoian T."/>
        </authorList>
    </citation>
    <scope>NUCLEOTIDE SEQUENCE</scope>
    <source>
        <strain evidence="1">CCFEE 5208</strain>
    </source>
</reference>
<evidence type="ECO:0000313" key="1">
    <source>
        <dbReference type="EMBL" id="KAK0305265.1"/>
    </source>
</evidence>
<protein>
    <submittedName>
        <fullName evidence="1">Uncharacterized protein</fullName>
    </submittedName>
</protein>
<dbReference type="Proteomes" id="UP001168146">
    <property type="component" value="Unassembled WGS sequence"/>
</dbReference>
<name>A0AAN6F7X4_9PEZI</name>
<sequence>MSDPVPSSPLFKLSPELRLQIYTHLLTFPTPIHLRQHVPGTPHTALLRTNRQIHHEAQAVLYDTNTISLSRNDFCLNTDPALQTPVETRQVRQLRFTSFGESLACNVLVERCAVCRDDARGLLEALGRMPGLRSVTIDYSTQIANLMRFRQLAAEEAGSRKGLTVTCISVGVYRVRGAGFDQADFTFSHRPLASIWPDLATLSYSLLSEEEQETVLARLRTQDPDTPDKLWLLLWAARHGRLSDVLGEQVAGAWVDESSDALAGMDEQQRDAAIHGFTVMLQTFLKAHTAVQCRRVLGVLRDPVGL</sequence>
<proteinExistence type="predicted"/>
<dbReference type="PANTHER" id="PTHR42085:SF1">
    <property type="entry name" value="F-BOX DOMAIN-CONTAINING PROTEIN"/>
    <property type="match status" value="1"/>
</dbReference>
<accession>A0AAN6F7X4</accession>
<gene>
    <name evidence="1" type="ORF">LTR82_016823</name>
</gene>